<comment type="caution">
    <text evidence="1">The sequence shown here is derived from an EMBL/GenBank/DDBJ whole genome shotgun (WGS) entry which is preliminary data.</text>
</comment>
<gene>
    <name evidence="1" type="ORF">DXX93_11155</name>
</gene>
<protein>
    <submittedName>
        <fullName evidence="1">Uncharacterized protein</fullName>
    </submittedName>
</protein>
<dbReference type="EMBL" id="QUOU01000001">
    <property type="protein sequence ID" value="REL27066.1"/>
    <property type="molecule type" value="Genomic_DNA"/>
</dbReference>
<name>A0A3E0TR27_9GAMM</name>
<evidence type="ECO:0000313" key="1">
    <source>
        <dbReference type="EMBL" id="REL27066.1"/>
    </source>
</evidence>
<evidence type="ECO:0000313" key="2">
    <source>
        <dbReference type="Proteomes" id="UP000256478"/>
    </source>
</evidence>
<reference evidence="1 2" key="1">
    <citation type="submission" date="2018-08" db="EMBL/GenBank/DDBJ databases">
        <title>Thalassotalea euphylliae genome.</title>
        <authorList>
            <person name="Summers S."/>
            <person name="Rice S.A."/>
            <person name="Freckelton M.L."/>
            <person name="Nedved B.T."/>
            <person name="Hadfield M.G."/>
        </authorList>
    </citation>
    <scope>NUCLEOTIDE SEQUENCE [LARGE SCALE GENOMIC DNA]</scope>
    <source>
        <strain evidence="1 2">H1</strain>
    </source>
</reference>
<dbReference type="RefSeq" id="WP_116008159.1">
    <property type="nucleotide sequence ID" value="NZ_QUOU01000001.1"/>
</dbReference>
<proteinExistence type="predicted"/>
<dbReference type="OrthoDB" id="6295341at2"/>
<accession>A0A3E0TR27</accession>
<organism evidence="1 2">
    <name type="scientific">Thalassotalea euphylliae</name>
    <dbReference type="NCBI Taxonomy" id="1655234"/>
    <lineage>
        <taxon>Bacteria</taxon>
        <taxon>Pseudomonadati</taxon>
        <taxon>Pseudomonadota</taxon>
        <taxon>Gammaproteobacteria</taxon>
        <taxon>Alteromonadales</taxon>
        <taxon>Colwelliaceae</taxon>
        <taxon>Thalassotalea</taxon>
    </lineage>
</organism>
<dbReference type="AlphaFoldDB" id="A0A3E0TR27"/>
<sequence length="99" mass="11350">MSATKIFGFPVDAAKELYKLFNDKQDANKKYKKLLPVLKTVIAAHGRNSSQANDVLDLLSGLVPNGARRNNFKRRYVDKKDGWRLLPDDPEKIPYGHWH</sequence>
<dbReference type="Proteomes" id="UP000256478">
    <property type="component" value="Unassembled WGS sequence"/>
</dbReference>